<feature type="domain" description="RabBD" evidence="12">
    <location>
        <begin position="31"/>
        <end position="87"/>
    </location>
</feature>
<dbReference type="KEGG" id="bbis:104981173"/>
<gene>
    <name evidence="14" type="primary">SYTL1</name>
</gene>
<dbReference type="CTD" id="84958"/>
<dbReference type="RefSeq" id="XP_010828427.1">
    <property type="nucleotide sequence ID" value="XM_010830125.1"/>
</dbReference>
<evidence type="ECO:0000259" key="12">
    <source>
        <dbReference type="PROSITE" id="PS50916"/>
    </source>
</evidence>
<dbReference type="SMART" id="SM00239">
    <property type="entry name" value="C2"/>
    <property type="match status" value="2"/>
</dbReference>
<dbReference type="PANTHER" id="PTHR45716">
    <property type="entry name" value="BITESIZE, ISOFORM I"/>
    <property type="match status" value="1"/>
</dbReference>
<evidence type="ECO:0000313" key="14">
    <source>
        <dbReference type="RefSeq" id="XP_010828427.1"/>
    </source>
</evidence>
<proteinExistence type="predicted"/>
<dbReference type="GO" id="GO:0006887">
    <property type="term" value="P:exocytosis"/>
    <property type="evidence" value="ECO:0007669"/>
    <property type="project" value="UniProtKB-KW"/>
</dbReference>
<name>A0A6P3GP12_BISBB</name>
<dbReference type="PROSITE" id="PS50916">
    <property type="entry name" value="RABBD"/>
    <property type="match status" value="1"/>
</dbReference>
<dbReference type="Gene3D" id="6.10.250.3000">
    <property type="match status" value="1"/>
</dbReference>
<evidence type="ECO:0000256" key="7">
    <source>
        <dbReference type="ARBA" id="ARBA00023136"/>
    </source>
</evidence>
<evidence type="ECO:0000256" key="1">
    <source>
        <dbReference type="ARBA" id="ARBA00004184"/>
    </source>
</evidence>
<dbReference type="AlphaFoldDB" id="A0A6P3GP12"/>
<keyword evidence="5" id="KW-0597">Phosphoprotein</keyword>
<dbReference type="GO" id="GO:0070382">
    <property type="term" value="C:exocytic vesicle"/>
    <property type="evidence" value="ECO:0007669"/>
    <property type="project" value="TreeGrafter"/>
</dbReference>
<dbReference type="CDD" id="cd08393">
    <property type="entry name" value="C2A_SLP-1_2"/>
    <property type="match status" value="1"/>
</dbReference>
<dbReference type="InterPro" id="IPR010911">
    <property type="entry name" value="Rab_BD"/>
</dbReference>
<dbReference type="GO" id="GO:0005886">
    <property type="term" value="C:plasma membrane"/>
    <property type="evidence" value="ECO:0007669"/>
    <property type="project" value="UniProtKB-SubCell"/>
</dbReference>
<dbReference type="Gene3D" id="2.60.40.150">
    <property type="entry name" value="C2 domain"/>
    <property type="match status" value="2"/>
</dbReference>
<evidence type="ECO:0000256" key="2">
    <source>
        <dbReference type="ARBA" id="ARBA00004236"/>
    </source>
</evidence>
<feature type="region of interest" description="Disordered" evidence="10">
    <location>
        <begin position="108"/>
        <end position="338"/>
    </location>
</feature>
<dbReference type="Proteomes" id="UP000515208">
    <property type="component" value="Unplaced"/>
</dbReference>
<dbReference type="GO" id="GO:0006886">
    <property type="term" value="P:intracellular protein transport"/>
    <property type="evidence" value="ECO:0007669"/>
    <property type="project" value="InterPro"/>
</dbReference>
<feature type="compositionally biased region" description="Basic and acidic residues" evidence="10">
    <location>
        <begin position="143"/>
        <end position="168"/>
    </location>
</feature>
<dbReference type="PROSITE" id="PS50004">
    <property type="entry name" value="C2"/>
    <property type="match status" value="2"/>
</dbReference>
<dbReference type="OrthoDB" id="195679at2759"/>
<feature type="compositionally biased region" description="Low complexity" evidence="10">
    <location>
        <begin position="309"/>
        <end position="334"/>
    </location>
</feature>
<dbReference type="SUPFAM" id="SSF49562">
    <property type="entry name" value="C2 domain (Calcium/lipid-binding domain, CaLB)"/>
    <property type="match status" value="2"/>
</dbReference>
<feature type="domain" description="C2" evidence="11">
    <location>
        <begin position="476"/>
        <end position="605"/>
    </location>
</feature>
<evidence type="ECO:0000256" key="5">
    <source>
        <dbReference type="ARBA" id="ARBA00022553"/>
    </source>
</evidence>
<evidence type="ECO:0000256" key="9">
    <source>
        <dbReference type="ARBA" id="ARBA00075525"/>
    </source>
</evidence>
<organism evidence="13 14">
    <name type="scientific">Bison bison bison</name>
    <name type="common">North American plains bison</name>
    <dbReference type="NCBI Taxonomy" id="43346"/>
    <lineage>
        <taxon>Eukaryota</taxon>
        <taxon>Metazoa</taxon>
        <taxon>Chordata</taxon>
        <taxon>Craniata</taxon>
        <taxon>Vertebrata</taxon>
        <taxon>Euteleostomi</taxon>
        <taxon>Mammalia</taxon>
        <taxon>Eutheria</taxon>
        <taxon>Laurasiatheria</taxon>
        <taxon>Artiodactyla</taxon>
        <taxon>Ruminantia</taxon>
        <taxon>Pecora</taxon>
        <taxon>Bovidae</taxon>
        <taxon>Bovinae</taxon>
        <taxon>Bison</taxon>
    </lineage>
</organism>
<dbReference type="PANTHER" id="PTHR45716:SF3">
    <property type="entry name" value="SYNAPTOTAGMIN-LIKE PROTEIN 1"/>
    <property type="match status" value="1"/>
</dbReference>
<dbReference type="GO" id="GO:0031267">
    <property type="term" value="F:small GTPase binding"/>
    <property type="evidence" value="ECO:0007669"/>
    <property type="project" value="InterPro"/>
</dbReference>
<evidence type="ECO:0000259" key="11">
    <source>
        <dbReference type="PROSITE" id="PS50004"/>
    </source>
</evidence>
<dbReference type="FunFam" id="2.60.40.150:FF:000006">
    <property type="entry name" value="Synaptotagmin-like 5, isoform CRA_a"/>
    <property type="match status" value="1"/>
</dbReference>
<evidence type="ECO:0000313" key="13">
    <source>
        <dbReference type="Proteomes" id="UP000515208"/>
    </source>
</evidence>
<evidence type="ECO:0000256" key="10">
    <source>
        <dbReference type="SAM" id="MobiDB-lite"/>
    </source>
</evidence>
<sequence>MPQRGHPAPEGPWSLPGLLMAREPEPEADGLLDLSFLTEEEQEAIAEVLKRDARLRQLEEGRISKLRASLADPGQLKILTGDWFQEARSQRHHHAHFGSDLVRASIRRKKGCRSERSSPEGAGLVQPSSLGDQAGGSDVEAEAAGKETEEALEPRLSVDEGPQERFIEAEGPDVPSPRVSTKPSEQEEEPQAEEDEREAPDLEHPLVIAGEEADPEMQPPSMGEEEPQTPPAQVGGSGPRLLSRPGADSGRGAPLPEAASVRDQEKPREEQGVRGRPGHLVTYSPPETQAASEMLENGEENPGPDSSFDRMLSSSSSMSSLNSSTLSGSQMSLSGEPEAGAVQVRGSVHFALRYEPGAAELRVHVIQCQGLAAARRRRSDPYVKSYLLPDKQSKRKTTVKKRNLNPVFNEILRYSVPQTELRGRVLSLSVWHRESLGRNIFLGEVEVPLDTWDWDSEPTWLPLQPRVPPSPDDLPSRGLLSLSLKYLPAGSEGPGLPPSGELHFWVKEVQDLIPLRSGSPDTFVQCSVLPDDSRASRQRTRVVRRSLNPMFNHTMVYDGFGPADLRQACAELSLWDHGVLGSRQLGGTRLSLGTGSSYGLQVPWMDSTRKERQLWQTLLERPCEWVDGLLPLRTNLAPRT</sequence>
<dbReference type="FunFam" id="2.60.40.150:FF:000108">
    <property type="entry name" value="Synaptotagmin like 1"/>
    <property type="match status" value="1"/>
</dbReference>
<evidence type="ECO:0000256" key="8">
    <source>
        <dbReference type="ARBA" id="ARBA00072163"/>
    </source>
</evidence>
<dbReference type="InterPro" id="IPR000008">
    <property type="entry name" value="C2_dom"/>
</dbReference>
<dbReference type="GO" id="GO:0042043">
    <property type="term" value="F:neurexin family protein binding"/>
    <property type="evidence" value="ECO:0007669"/>
    <property type="project" value="TreeGrafter"/>
</dbReference>
<keyword evidence="3" id="KW-1003">Cell membrane</keyword>
<protein>
    <recommendedName>
        <fullName evidence="8">Synaptotagmin-like protein 1</fullName>
    </recommendedName>
    <alternativeName>
        <fullName evidence="9">Exophilin-7</fullName>
    </alternativeName>
</protein>
<evidence type="ECO:0000256" key="6">
    <source>
        <dbReference type="ARBA" id="ARBA00022737"/>
    </source>
</evidence>
<feature type="compositionally biased region" description="Basic and acidic residues" evidence="10">
    <location>
        <begin position="260"/>
        <end position="273"/>
    </location>
</feature>
<keyword evidence="6" id="KW-0677">Repeat</keyword>
<dbReference type="InterPro" id="IPR043567">
    <property type="entry name" value="SYTL1-5_C2B"/>
</dbReference>
<feature type="domain" description="C2" evidence="11">
    <location>
        <begin position="344"/>
        <end position="463"/>
    </location>
</feature>
<keyword evidence="13" id="KW-1185">Reference proteome</keyword>
<dbReference type="CDD" id="cd04020">
    <property type="entry name" value="C2B_SLP_1-2-3-4"/>
    <property type="match status" value="1"/>
</dbReference>
<dbReference type="GeneID" id="104981173"/>
<keyword evidence="4" id="KW-0268">Exocytosis</keyword>
<accession>A0A6P3GP12</accession>
<evidence type="ECO:0000256" key="4">
    <source>
        <dbReference type="ARBA" id="ARBA00022483"/>
    </source>
</evidence>
<reference evidence="14" key="1">
    <citation type="submission" date="2025-08" db="UniProtKB">
        <authorList>
            <consortium name="RefSeq"/>
        </authorList>
    </citation>
    <scope>IDENTIFICATION</scope>
    <source>
        <tissue evidence="14">Blood</tissue>
    </source>
</reference>
<keyword evidence="7" id="KW-0472">Membrane</keyword>
<dbReference type="InterPro" id="IPR035892">
    <property type="entry name" value="C2_domain_sf"/>
</dbReference>
<dbReference type="Pfam" id="PF00168">
    <property type="entry name" value="C2"/>
    <property type="match status" value="2"/>
</dbReference>
<comment type="subcellular location">
    <subcellularLocation>
        <location evidence="2">Cell membrane</location>
    </subcellularLocation>
    <subcellularLocation>
        <location evidence="1">Endomembrane system</location>
        <topology evidence="1">Peripheral membrane protein</topology>
    </subcellularLocation>
</comment>
<feature type="compositionally biased region" description="Acidic residues" evidence="10">
    <location>
        <begin position="186"/>
        <end position="198"/>
    </location>
</feature>
<feature type="region of interest" description="Disordered" evidence="10">
    <location>
        <begin position="1"/>
        <end position="24"/>
    </location>
</feature>
<evidence type="ECO:0000256" key="3">
    <source>
        <dbReference type="ARBA" id="ARBA00022475"/>
    </source>
</evidence>